<evidence type="ECO:0000313" key="1">
    <source>
        <dbReference type="EMBL" id="SNS32095.1"/>
    </source>
</evidence>
<proteinExistence type="predicted"/>
<dbReference type="Proteomes" id="UP000198379">
    <property type="component" value="Unassembled WGS sequence"/>
</dbReference>
<name>A0A239DHW3_9FLAO</name>
<dbReference type="PROSITE" id="PS51257">
    <property type="entry name" value="PROKAR_LIPOPROTEIN"/>
    <property type="match status" value="1"/>
</dbReference>
<gene>
    <name evidence="1" type="ORF">SAMN06265376_11130</name>
</gene>
<organism evidence="1 2">
    <name type="scientific">Dokdonia pacifica</name>
    <dbReference type="NCBI Taxonomy" id="1627892"/>
    <lineage>
        <taxon>Bacteria</taxon>
        <taxon>Pseudomonadati</taxon>
        <taxon>Bacteroidota</taxon>
        <taxon>Flavobacteriia</taxon>
        <taxon>Flavobacteriales</taxon>
        <taxon>Flavobacteriaceae</taxon>
        <taxon>Dokdonia</taxon>
    </lineage>
</organism>
<protein>
    <recommendedName>
        <fullName evidence="3">DUF3347 domain-containing protein</fullName>
    </recommendedName>
</protein>
<evidence type="ECO:0008006" key="3">
    <source>
        <dbReference type="Google" id="ProtNLM"/>
    </source>
</evidence>
<dbReference type="OrthoDB" id="5513217at2"/>
<dbReference type="RefSeq" id="WP_143337226.1">
    <property type="nucleotide sequence ID" value="NZ_BMEP01000008.1"/>
</dbReference>
<reference evidence="1 2" key="1">
    <citation type="submission" date="2017-06" db="EMBL/GenBank/DDBJ databases">
        <authorList>
            <person name="Kim H.J."/>
            <person name="Triplett B.A."/>
        </authorList>
    </citation>
    <scope>NUCLEOTIDE SEQUENCE [LARGE SCALE GENOMIC DNA]</scope>
    <source>
        <strain evidence="1 2">DSM 25597</strain>
    </source>
</reference>
<dbReference type="EMBL" id="FZNY01000011">
    <property type="protein sequence ID" value="SNS32095.1"/>
    <property type="molecule type" value="Genomic_DNA"/>
</dbReference>
<evidence type="ECO:0000313" key="2">
    <source>
        <dbReference type="Proteomes" id="UP000198379"/>
    </source>
</evidence>
<dbReference type="AlphaFoldDB" id="A0A239DHW3"/>
<accession>A0A239DHW3</accession>
<sequence length="184" mass="20678">MKKYIYLLAMITLFSCKNNDPEVKTAPSQEVSSQAVPVTSDLNETSTKVDVTFENEKFTKIYNAYLDVKASLVNTDKEASATTTRAFFMLLKGNEAYTAIHTATIPFTEATTVKERRAIFEKVSKAMEIQIAKEKITSGAIYKQYCPMAFNGKGAYWLSNSNEVRNPYFGDQMLKCGVVEEEIK</sequence>
<keyword evidence="2" id="KW-1185">Reference proteome</keyword>